<dbReference type="Gene3D" id="3.20.20.80">
    <property type="entry name" value="Glycosidases"/>
    <property type="match status" value="1"/>
</dbReference>
<feature type="chain" id="PRO_5022050400" evidence="4">
    <location>
        <begin position="26"/>
        <end position="699"/>
    </location>
</feature>
<feature type="signal peptide" evidence="4">
    <location>
        <begin position="1"/>
        <end position="25"/>
    </location>
</feature>
<evidence type="ECO:0000313" key="8">
    <source>
        <dbReference type="Proteomes" id="UP000316371"/>
    </source>
</evidence>
<sequence>MKLLSKNILIIVMFLYLTFCFKASAQTFKDDIMMQAFSWNVDLQSSVSAEGGLYAYLNSRASGYANAGFTVLWMPPPSKSTGGVGYIPTELFNFSQTVYGSQAQLTTLLTTMKNTTPQIHAMADVVVNHRGGSTNWTDFTNPTWDCHSITSTDEANSGTITGVRPCGTADTGDDFNGARDLDHTNAQVQTGVKDYLTKLKALGFDSWRWDMVKGFSASYVGNYVAASTPHGSVGEYWDGNVANVKPWIDGTTKQSAAFDFPLYYTLGTALSSGNYGGLAGNPGLAGQFGYASLAVTFLDNHDTFVTTAFVSDANVMKGYAYLLTHPGIPCVFFSHYHGGTFTKDGVTRTYTNHQTAINQLMAVRKANGINANSSLVVSNSSSFYSATIDGKVAVRIGSNATWTPTGTGWVENASGTDYKVWSKTAINVAPTVTISTLGGSFVTGTTIAATITATDDKTGSVIHYTTDGSVPTISSPVYTAPVSITTTTTLNAIAVDTDGLLSGVASQTYTFLTVGTITVRFLPPASWTTPINIHYWNAVPLANLAGTTWPGKVTTGPDANGYYSYVFNNLASINIIFNDSKSGTRNQTANIEGVTQSTCYNMSSGTLVVEQCSTLGIGQNESKVSKLKLYPNPVSDGFKLNLEVSDVSVYDVTGRIVKQFKGSFGAEANFQVENINKGLYFVNATLAEGGNTTIKFVKE</sequence>
<dbReference type="NCBIfam" id="TIGR04183">
    <property type="entry name" value="Por_Secre_tail"/>
    <property type="match status" value="1"/>
</dbReference>
<evidence type="ECO:0000313" key="7">
    <source>
        <dbReference type="EMBL" id="TRX35239.1"/>
    </source>
</evidence>
<dbReference type="Pfam" id="PF18962">
    <property type="entry name" value="Por_Secre_tail"/>
    <property type="match status" value="1"/>
</dbReference>
<dbReference type="InterPro" id="IPR013783">
    <property type="entry name" value="Ig-like_fold"/>
</dbReference>
<dbReference type="SMART" id="SM00810">
    <property type="entry name" value="Alpha-amyl_C2"/>
    <property type="match status" value="1"/>
</dbReference>
<dbReference type="InterPro" id="IPR026444">
    <property type="entry name" value="Secre_tail"/>
</dbReference>
<dbReference type="OrthoDB" id="9806009at2"/>
<dbReference type="Pfam" id="PF13287">
    <property type="entry name" value="Fn3_assoc"/>
    <property type="match status" value="1"/>
</dbReference>
<evidence type="ECO:0000256" key="2">
    <source>
        <dbReference type="ARBA" id="ARBA00022801"/>
    </source>
</evidence>
<dbReference type="Pfam" id="PF07821">
    <property type="entry name" value="Alpha-amyl_C2"/>
    <property type="match status" value="1"/>
</dbReference>
<dbReference type="GO" id="GO:0005509">
    <property type="term" value="F:calcium ion binding"/>
    <property type="evidence" value="ECO:0007669"/>
    <property type="project" value="InterPro"/>
</dbReference>
<dbReference type="SUPFAM" id="SSF51011">
    <property type="entry name" value="Glycosyl hydrolase domain"/>
    <property type="match status" value="1"/>
</dbReference>
<feature type="domain" description="Glycosyl hydrolase family 13 catalytic" evidence="5">
    <location>
        <begin position="31"/>
        <end position="364"/>
    </location>
</feature>
<dbReference type="SUPFAM" id="SSF51445">
    <property type="entry name" value="(Trans)glycosidases"/>
    <property type="match status" value="1"/>
</dbReference>
<keyword evidence="1 4" id="KW-0732">Signal</keyword>
<protein>
    <submittedName>
        <fullName evidence="7">Starch-binding protein</fullName>
    </submittedName>
</protein>
<organism evidence="7 8">
    <name type="scientific">Flavobacterium restrictum</name>
    <dbReference type="NCBI Taxonomy" id="2594428"/>
    <lineage>
        <taxon>Bacteria</taxon>
        <taxon>Pseudomonadati</taxon>
        <taxon>Bacteroidota</taxon>
        <taxon>Flavobacteriia</taxon>
        <taxon>Flavobacteriales</taxon>
        <taxon>Flavobacteriaceae</taxon>
        <taxon>Flavobacterium</taxon>
    </lineage>
</organism>
<dbReference type="GO" id="GO:0005975">
    <property type="term" value="P:carbohydrate metabolic process"/>
    <property type="evidence" value="ECO:0007669"/>
    <property type="project" value="InterPro"/>
</dbReference>
<dbReference type="InterPro" id="IPR031965">
    <property type="entry name" value="CBM26"/>
</dbReference>
<dbReference type="InterPro" id="IPR013780">
    <property type="entry name" value="Glyco_hydro_b"/>
</dbReference>
<dbReference type="EMBL" id="VJZT01000026">
    <property type="protein sequence ID" value="TRX35239.1"/>
    <property type="molecule type" value="Genomic_DNA"/>
</dbReference>
<dbReference type="AlphaFoldDB" id="A0A553DR39"/>
<accession>A0A553DR39</accession>
<evidence type="ECO:0000259" key="6">
    <source>
        <dbReference type="SMART" id="SM00810"/>
    </source>
</evidence>
<dbReference type="RefSeq" id="WP_144257640.1">
    <property type="nucleotide sequence ID" value="NZ_VJZT01000026.1"/>
</dbReference>
<evidence type="ECO:0000256" key="1">
    <source>
        <dbReference type="ARBA" id="ARBA00022729"/>
    </source>
</evidence>
<gene>
    <name evidence="7" type="ORF">FNW21_15385</name>
</gene>
<dbReference type="CDD" id="cd11314">
    <property type="entry name" value="AmyAc_arch_bac_plant_AmyA"/>
    <property type="match status" value="1"/>
</dbReference>
<keyword evidence="3" id="KW-0326">Glycosidase</keyword>
<keyword evidence="8" id="KW-1185">Reference proteome</keyword>
<name>A0A553DR39_9FLAO</name>
<dbReference type="Gene3D" id="2.60.40.1180">
    <property type="entry name" value="Golgi alpha-mannosidase II"/>
    <property type="match status" value="1"/>
</dbReference>
<dbReference type="Pfam" id="PF16738">
    <property type="entry name" value="CBM26"/>
    <property type="match status" value="1"/>
</dbReference>
<dbReference type="InterPro" id="IPR012850">
    <property type="entry name" value="A-amylase_bs_C"/>
</dbReference>
<dbReference type="Gene3D" id="2.60.40.10">
    <property type="entry name" value="Immunoglobulins"/>
    <property type="match status" value="1"/>
</dbReference>
<dbReference type="GO" id="GO:0004556">
    <property type="term" value="F:alpha-amylase activity"/>
    <property type="evidence" value="ECO:0007669"/>
    <property type="project" value="InterPro"/>
</dbReference>
<dbReference type="InterPro" id="IPR017853">
    <property type="entry name" value="GH"/>
</dbReference>
<evidence type="ECO:0000256" key="4">
    <source>
        <dbReference type="SAM" id="SignalP"/>
    </source>
</evidence>
<dbReference type="Proteomes" id="UP000316371">
    <property type="component" value="Unassembled WGS sequence"/>
</dbReference>
<feature type="domain" description="Alpha-amylase C-terminal beta-sheet" evidence="6">
    <location>
        <begin position="365"/>
        <end position="423"/>
    </location>
</feature>
<keyword evidence="2" id="KW-0378">Hydrolase</keyword>
<dbReference type="InterPro" id="IPR026876">
    <property type="entry name" value="Fn3_assoc_repeat"/>
</dbReference>
<dbReference type="SMART" id="SM00642">
    <property type="entry name" value="Aamy"/>
    <property type="match status" value="1"/>
</dbReference>
<proteinExistence type="predicted"/>
<evidence type="ECO:0000256" key="3">
    <source>
        <dbReference type="ARBA" id="ARBA00023295"/>
    </source>
</evidence>
<reference evidence="7 8" key="1">
    <citation type="submission" date="2019-07" db="EMBL/GenBank/DDBJ databases">
        <title>Novel species of Flavobacterium.</title>
        <authorList>
            <person name="Liu Q."/>
            <person name="Xin Y.-H."/>
        </authorList>
    </citation>
    <scope>NUCLEOTIDE SEQUENCE [LARGE SCALE GENOMIC DNA]</scope>
    <source>
        <strain evidence="7 8">LB1R34</strain>
    </source>
</reference>
<comment type="caution">
    <text evidence="7">The sequence shown here is derived from an EMBL/GenBank/DDBJ whole genome shotgun (WGS) entry which is preliminary data.</text>
</comment>
<dbReference type="InterPro" id="IPR006047">
    <property type="entry name" value="GH13_cat_dom"/>
</dbReference>
<evidence type="ECO:0000259" key="5">
    <source>
        <dbReference type="SMART" id="SM00642"/>
    </source>
</evidence>
<dbReference type="PANTHER" id="PTHR43447">
    <property type="entry name" value="ALPHA-AMYLASE"/>
    <property type="match status" value="1"/>
</dbReference>